<keyword evidence="1 5" id="KW-0808">Transferase</keyword>
<feature type="domain" description="Cytidyltransferase-like" evidence="4">
    <location>
        <begin position="258"/>
        <end position="379"/>
    </location>
</feature>
<evidence type="ECO:0000259" key="4">
    <source>
        <dbReference type="Pfam" id="PF01467"/>
    </source>
</evidence>
<sequence>MKKAVVIGGSNGIGLAITNRLIEKGYFVYVLDIKVPNENDICNRDSYEYHFIDLLHLDVFDLEKLKNDSEVEVLMLTAGFGRVAPFEALSVTEIQNMMQVNASSTIQILKYFYDRINCDKDFYTGVMVSIAGIVSSPLFSVYAASKAALNRMIESVNIELEEAGRFNRILNVSPGSIKGTAFNGGKTDLSLTSKLAEEIVSHFMDKDDLFIPDYDEVFHSVIDRYKKDEHQFGIESYQYKMASGRLNADNRKTKIGYLSGTFDLFHMGHLNLIKRAKEQCDYLIVGVHPNAAHKGKKAYISFEERLEIVQSIKYVDKAIESLPEDNEVWNIYHYDKLFVGSDYKGTDRFKAYEKYFEDKGVEIVYFPYTKGTSSTQLRRLIADENKRM</sequence>
<dbReference type="InterPro" id="IPR004821">
    <property type="entry name" value="Cyt_trans-like"/>
</dbReference>
<dbReference type="InterPro" id="IPR002347">
    <property type="entry name" value="SDR_fam"/>
</dbReference>
<dbReference type="Pfam" id="PF00106">
    <property type="entry name" value="adh_short"/>
    <property type="match status" value="1"/>
</dbReference>
<dbReference type="PANTHER" id="PTHR43793:SF1">
    <property type="entry name" value="FAD SYNTHASE"/>
    <property type="match status" value="1"/>
</dbReference>
<organism evidence="5 6">
    <name type="scientific">Streptococcus gallolyticus</name>
    <dbReference type="NCBI Taxonomy" id="315405"/>
    <lineage>
        <taxon>Bacteria</taxon>
        <taxon>Bacillati</taxon>
        <taxon>Bacillota</taxon>
        <taxon>Bacilli</taxon>
        <taxon>Lactobacillales</taxon>
        <taxon>Streptococcaceae</taxon>
        <taxon>Streptococcus</taxon>
    </lineage>
</organism>
<reference evidence="5 6" key="1">
    <citation type="submission" date="2016-10" db="EMBL/GenBank/DDBJ databases">
        <authorList>
            <person name="de Groot N.N."/>
        </authorList>
    </citation>
    <scope>NUCLEOTIDE SEQUENCE [LARGE SCALE GENOMIC DNA]</scope>
    <source>
        <strain evidence="5 6">VTM2R47</strain>
    </source>
</reference>
<dbReference type="PANTHER" id="PTHR43793">
    <property type="entry name" value="FAD SYNTHASE"/>
    <property type="match status" value="1"/>
</dbReference>
<name>A0A1H9QC81_9STRE</name>
<dbReference type="InterPro" id="IPR050385">
    <property type="entry name" value="Archaeal_FAD_synthase"/>
</dbReference>
<dbReference type="Gene3D" id="3.40.50.720">
    <property type="entry name" value="NAD(P)-binding Rossmann-like Domain"/>
    <property type="match status" value="1"/>
</dbReference>
<dbReference type="InterPro" id="IPR014729">
    <property type="entry name" value="Rossmann-like_a/b/a_fold"/>
</dbReference>
<keyword evidence="3" id="KW-1133">Transmembrane helix</keyword>
<gene>
    <name evidence="5" type="ORF">SAMN04487840_105108</name>
</gene>
<evidence type="ECO:0000256" key="1">
    <source>
        <dbReference type="ARBA" id="ARBA00022679"/>
    </source>
</evidence>
<dbReference type="EMBL" id="FOGM01000005">
    <property type="protein sequence ID" value="SER58146.1"/>
    <property type="molecule type" value="Genomic_DNA"/>
</dbReference>
<dbReference type="CDD" id="cd05233">
    <property type="entry name" value="SDR_c"/>
    <property type="match status" value="1"/>
</dbReference>
<feature type="transmembrane region" description="Helical" evidence="3">
    <location>
        <begin position="122"/>
        <end position="144"/>
    </location>
</feature>
<dbReference type="InterPro" id="IPR036291">
    <property type="entry name" value="NAD(P)-bd_dom_sf"/>
</dbReference>
<dbReference type="SUPFAM" id="SSF51735">
    <property type="entry name" value="NAD(P)-binding Rossmann-fold domains"/>
    <property type="match status" value="1"/>
</dbReference>
<accession>A0A1H9QC81</accession>
<protein>
    <submittedName>
        <fullName evidence="5">Glycerol-3-phosphate cytidylyltransferase</fullName>
    </submittedName>
</protein>
<keyword evidence="2 5" id="KW-0548">Nucleotidyltransferase</keyword>
<dbReference type="AlphaFoldDB" id="A0A1H9QC81"/>
<dbReference type="PRINTS" id="PR00081">
    <property type="entry name" value="GDHRDH"/>
</dbReference>
<evidence type="ECO:0000313" key="5">
    <source>
        <dbReference type="EMBL" id="SER58146.1"/>
    </source>
</evidence>
<dbReference type="SUPFAM" id="SSF52374">
    <property type="entry name" value="Nucleotidylyl transferase"/>
    <property type="match status" value="1"/>
</dbReference>
<keyword evidence="3" id="KW-0472">Membrane</keyword>
<dbReference type="Gene3D" id="3.40.50.620">
    <property type="entry name" value="HUPs"/>
    <property type="match status" value="1"/>
</dbReference>
<evidence type="ECO:0000256" key="3">
    <source>
        <dbReference type="SAM" id="Phobius"/>
    </source>
</evidence>
<evidence type="ECO:0000256" key="2">
    <source>
        <dbReference type="ARBA" id="ARBA00022695"/>
    </source>
</evidence>
<keyword evidence="3" id="KW-0812">Transmembrane</keyword>
<dbReference type="RefSeq" id="WP_074627543.1">
    <property type="nucleotide sequence ID" value="NZ_FOGM01000005.1"/>
</dbReference>
<dbReference type="Pfam" id="PF01467">
    <property type="entry name" value="CTP_transf_like"/>
    <property type="match status" value="1"/>
</dbReference>
<dbReference type="GO" id="GO:0016779">
    <property type="term" value="F:nucleotidyltransferase activity"/>
    <property type="evidence" value="ECO:0007669"/>
    <property type="project" value="UniProtKB-KW"/>
</dbReference>
<dbReference type="NCBIfam" id="TIGR00125">
    <property type="entry name" value="cyt_tran_rel"/>
    <property type="match status" value="1"/>
</dbReference>
<dbReference type="Proteomes" id="UP000182712">
    <property type="component" value="Unassembled WGS sequence"/>
</dbReference>
<evidence type="ECO:0000313" key="6">
    <source>
        <dbReference type="Proteomes" id="UP000182712"/>
    </source>
</evidence>
<proteinExistence type="predicted"/>